<dbReference type="Pfam" id="PF16335">
    <property type="entry name" value="GtaA_6_Hairpin"/>
    <property type="match status" value="3"/>
</dbReference>
<feature type="chain" id="PRO_5034083058" description="Peptidase M14 domain-containing protein" evidence="9">
    <location>
        <begin position="18"/>
        <end position="1271"/>
    </location>
</feature>
<evidence type="ECO:0000313" key="12">
    <source>
        <dbReference type="Proteomes" id="UP000651452"/>
    </source>
</evidence>
<accession>A0A8H7MF70</accession>
<evidence type="ECO:0000259" key="10">
    <source>
        <dbReference type="PROSITE" id="PS52035"/>
    </source>
</evidence>
<evidence type="ECO:0000256" key="5">
    <source>
        <dbReference type="ARBA" id="ARBA00022729"/>
    </source>
</evidence>
<dbReference type="GO" id="GO:0004181">
    <property type="term" value="F:metallocarboxypeptidase activity"/>
    <property type="evidence" value="ECO:0007669"/>
    <property type="project" value="InterPro"/>
</dbReference>
<dbReference type="SMART" id="SM00631">
    <property type="entry name" value="Zn_pept"/>
    <property type="match status" value="1"/>
</dbReference>
<dbReference type="InterPro" id="IPR052743">
    <property type="entry name" value="Glutaminase_GtaA"/>
</dbReference>
<dbReference type="OrthoDB" id="431715at2759"/>
<dbReference type="PROSITE" id="PS52035">
    <property type="entry name" value="PEPTIDASE_M14"/>
    <property type="match status" value="1"/>
</dbReference>
<keyword evidence="7" id="KW-0865">Zymogen</keyword>
<keyword evidence="5 9" id="KW-0732">Signal</keyword>
<dbReference type="FunFam" id="3.40.630.10:FF:000165">
    <property type="entry name" value="Glucan 1,4-alpha-glucosidase, putative"/>
    <property type="match status" value="1"/>
</dbReference>
<evidence type="ECO:0000256" key="4">
    <source>
        <dbReference type="ARBA" id="ARBA00022525"/>
    </source>
</evidence>
<dbReference type="GO" id="GO:0006508">
    <property type="term" value="P:proteolysis"/>
    <property type="evidence" value="ECO:0007669"/>
    <property type="project" value="InterPro"/>
</dbReference>
<dbReference type="PRINTS" id="PR00765">
    <property type="entry name" value="CRBOXYPTASEA"/>
</dbReference>
<feature type="active site" description="Proton donor/acceptor" evidence="8">
    <location>
        <position position="412"/>
    </location>
</feature>
<comment type="caution">
    <text evidence="11">The sequence shown here is derived from an EMBL/GenBank/DDBJ whole genome shotgun (WGS) entry which is preliminary data.</text>
</comment>
<proteinExistence type="inferred from homology"/>
<dbReference type="InterPro" id="IPR000834">
    <property type="entry name" value="Peptidase_M14"/>
</dbReference>
<evidence type="ECO:0000313" key="11">
    <source>
        <dbReference type="EMBL" id="KAF9690937.1"/>
    </source>
</evidence>
<evidence type="ECO:0000256" key="8">
    <source>
        <dbReference type="PROSITE-ProRule" id="PRU01379"/>
    </source>
</evidence>
<gene>
    <name evidence="11" type="ORF">EKO04_011093</name>
</gene>
<evidence type="ECO:0000256" key="7">
    <source>
        <dbReference type="ARBA" id="ARBA00023145"/>
    </source>
</evidence>
<dbReference type="AlphaFoldDB" id="A0A8H7MF70"/>
<organism evidence="11 12">
    <name type="scientific">Ascochyta lentis</name>
    <dbReference type="NCBI Taxonomy" id="205686"/>
    <lineage>
        <taxon>Eukaryota</taxon>
        <taxon>Fungi</taxon>
        <taxon>Dikarya</taxon>
        <taxon>Ascomycota</taxon>
        <taxon>Pezizomycotina</taxon>
        <taxon>Dothideomycetes</taxon>
        <taxon>Pleosporomycetidae</taxon>
        <taxon>Pleosporales</taxon>
        <taxon>Pleosporineae</taxon>
        <taxon>Didymellaceae</taxon>
        <taxon>Ascochyta</taxon>
    </lineage>
</organism>
<keyword evidence="6" id="KW-0843">Virulence</keyword>
<keyword evidence="4" id="KW-0964">Secreted</keyword>
<feature type="signal peptide" evidence="9">
    <location>
        <begin position="1"/>
        <end position="17"/>
    </location>
</feature>
<keyword evidence="12" id="KW-1185">Reference proteome</keyword>
<protein>
    <recommendedName>
        <fullName evidence="10">Peptidase M14 domain-containing protein</fullName>
    </recommendedName>
</protein>
<dbReference type="GO" id="GO:0005576">
    <property type="term" value="C:extracellular region"/>
    <property type="evidence" value="ECO:0007669"/>
    <property type="project" value="UniProtKB-SubCell"/>
</dbReference>
<evidence type="ECO:0000256" key="6">
    <source>
        <dbReference type="ARBA" id="ARBA00023026"/>
    </source>
</evidence>
<dbReference type="InterPro" id="IPR032514">
    <property type="entry name" value="GtaA_central"/>
</dbReference>
<comment type="similarity">
    <text evidence="3 8">Belongs to the peptidase M14 family.</text>
</comment>
<evidence type="ECO:0000256" key="2">
    <source>
        <dbReference type="ARBA" id="ARBA00004613"/>
    </source>
</evidence>
<evidence type="ECO:0000256" key="1">
    <source>
        <dbReference type="ARBA" id="ARBA00003091"/>
    </source>
</evidence>
<comment type="function">
    <text evidence="1">Extracellular metalloprotease that contributes to pathogenicity.</text>
</comment>
<evidence type="ECO:0000256" key="9">
    <source>
        <dbReference type="SAM" id="SignalP"/>
    </source>
</evidence>
<dbReference type="GO" id="GO:0008270">
    <property type="term" value="F:zinc ion binding"/>
    <property type="evidence" value="ECO:0007669"/>
    <property type="project" value="InterPro"/>
</dbReference>
<dbReference type="InterPro" id="IPR033433">
    <property type="entry name" value="GtaA_N"/>
</dbReference>
<dbReference type="CDD" id="cd03860">
    <property type="entry name" value="M14_CP_A-B_like"/>
    <property type="match status" value="1"/>
</dbReference>
<evidence type="ECO:0000256" key="3">
    <source>
        <dbReference type="ARBA" id="ARBA00005988"/>
    </source>
</evidence>
<dbReference type="PANTHER" id="PTHR31987">
    <property type="entry name" value="GLUTAMINASE A-RELATED"/>
    <property type="match status" value="1"/>
</dbReference>
<sequence>MRLTNFALLAPLVAGSAFETRHTPVPRNTEVSYDGYHIYHITPSSVNEARDLANRFSRYHTHPIRDILSVAIPPDEISTFESLGLNTRLVNSDLGAHIRSIDSKPATYNHALHKRGELPDLAWFDSYHPYAEHLDFWHDLTHAFPKNSKKFSIGKSYENRTINAYHLFGDKKKGGYGPKTKDKREKPVILWHATVHAREWISTMVIEYLAYQLIDGYKSGNPNVTAFLDHYDFYLVPFHNPDGFVYTQTNDRLWRKNRQPRPSINTTCLGTDGNRNWKFEWDAQPPEGGSTPDPCGQTYRGLAPGDTPENAALDALSAKLSKQGEGIRSFIDFHSYSQLVLTPWGFSCDPLPATIDRMLEVANGTARAIEAASERNSTYQAGPGCQILYFSTGNSRDHHHAVHGANHSWTLELSPADEAGGGFVLDPKEIWPVVKEQWAGQLWTLGEVWDELLEAMRAFSIIAAALLASVTEASSLKPPILPLIVRNPYLSTWLQNAREEPWSKWPMFWTGDEIGFGVLASVPDTNNVYPLLGRPHDSLEQSSEHYTVAFPKYQGAKYDASTTNLTYTIPAPPKLASAGDLEITLSFLSPITPTSTLRQSIPAAYLSVHVHGGFDVNIYVDVNGQWVSGKRDSLVEWGLTEQEAAGSTKGLKTWRVKRQVEQIFTEEHDQAEWGQLHFTGPSDVRHESGTSALLRQRFARTGTLQDQVDHKFRSIMDEEPVFAFSKSFKLKNASSKSSKSTGQSVLFTLTHIQDAVTQYASARGLTFMKPLWSSWFPEDNKLIQFHYGDFANANSLASNYSEQLRIDAYQSGSTNYVDIVALSARQAMGATSFSGTPENPLLFLKEISSNGNSQTVDVIFPAFPFFLYTNPRWLAYLLEPLLEHQLSGQYPNKYSMHDLGSHFPNLTGHADGRDEYMPVEECGDMLIMGLALVNSMSYSSGDDAQSIWSTVGDDTDAVESNETPFALTSVGEHGGISYIDDTWGGSTKGIKQAKKWLEGSYELWKQWTGYLVEDALEPHNQLCTDDFAGWLPLQTNLALKGIVGIKAFSEIADLMDRSGDAKYYRNISETYIEKWQEYGISRDGGHAKLAYDWYGSWTTLYSLYADAVLCFHPSITNSSSLEPDAEIVDGFSAGAEPAQKPLNPSKSHHGRTPITQNFIPSSIYKNQSNWYAEVMQKYGLPLDSRHLYTKSDWEFEAAAVASKSVRSEILDRVALWLNETVTDRPFTDLYNTEGDGGFPGPWFFARPVVGGHFAFLTLERACGGTAARAFE</sequence>
<dbReference type="Proteomes" id="UP000651452">
    <property type="component" value="Unassembled WGS sequence"/>
</dbReference>
<dbReference type="Pfam" id="PF00246">
    <property type="entry name" value="Peptidase_M14"/>
    <property type="match status" value="1"/>
</dbReference>
<reference evidence="11" key="2">
    <citation type="submission" date="2020-09" db="EMBL/GenBank/DDBJ databases">
        <title>Reference genome assembly for Australian Ascochyta lentis isolate Al4.</title>
        <authorList>
            <person name="Lee R.C."/>
            <person name="Farfan-Caceres L.M."/>
            <person name="Debler J.W."/>
            <person name="Williams A.H."/>
            <person name="Henares B.M."/>
        </authorList>
    </citation>
    <scope>NUCLEOTIDE SEQUENCE</scope>
    <source>
        <strain evidence="11">Al4</strain>
    </source>
</reference>
<feature type="domain" description="Peptidase M14" evidence="10">
    <location>
        <begin position="126"/>
        <end position="448"/>
    </location>
</feature>
<name>A0A8H7MF70_9PLEO</name>
<dbReference type="Gene3D" id="3.40.630.10">
    <property type="entry name" value="Zn peptidases"/>
    <property type="match status" value="1"/>
</dbReference>
<dbReference type="EMBL" id="RZGK01000022">
    <property type="protein sequence ID" value="KAF9690937.1"/>
    <property type="molecule type" value="Genomic_DNA"/>
</dbReference>
<dbReference type="Pfam" id="PF17168">
    <property type="entry name" value="DUF5127"/>
    <property type="match status" value="1"/>
</dbReference>
<comment type="subcellular location">
    <subcellularLocation>
        <location evidence="2">Secreted</location>
    </subcellularLocation>
</comment>
<reference evidence="11" key="1">
    <citation type="submission" date="2018-12" db="EMBL/GenBank/DDBJ databases">
        <authorList>
            <person name="Syme R.A."/>
            <person name="Farfan-Caceres L."/>
            <person name="Lichtenzveig J."/>
        </authorList>
    </citation>
    <scope>NUCLEOTIDE SEQUENCE</scope>
    <source>
        <strain evidence="11">Al4</strain>
    </source>
</reference>
<dbReference type="SUPFAM" id="SSF53187">
    <property type="entry name" value="Zn-dependent exopeptidases"/>
    <property type="match status" value="1"/>
</dbReference>
<dbReference type="PANTHER" id="PTHR31987:SF12">
    <property type="entry name" value="PUTATIVE (AFU_ORTHOLOGUE AFUA_3G10910)-RELATED"/>
    <property type="match status" value="1"/>
</dbReference>